<name>A0A177YLJ5_9NOCA</name>
<dbReference type="FunFam" id="3.30.300.30:FF:000008">
    <property type="entry name" value="2,3-dihydroxybenzoate-AMP ligase"/>
    <property type="match status" value="1"/>
</dbReference>
<dbReference type="InterPro" id="IPR000873">
    <property type="entry name" value="AMP-dep_synth/lig_dom"/>
</dbReference>
<proteinExistence type="inferred from homology"/>
<protein>
    <submittedName>
        <fullName evidence="5">Acyl--CoA ligase</fullName>
    </submittedName>
</protein>
<dbReference type="GO" id="GO:0016878">
    <property type="term" value="F:acid-thiol ligase activity"/>
    <property type="evidence" value="ECO:0007669"/>
    <property type="project" value="UniProtKB-ARBA"/>
</dbReference>
<evidence type="ECO:0000256" key="2">
    <source>
        <dbReference type="ARBA" id="ARBA00022598"/>
    </source>
</evidence>
<accession>A0A177YLJ5</accession>
<organism evidence="5 6">
    <name type="scientific">Rhodococcoides kyotonense</name>
    <dbReference type="NCBI Taxonomy" id="398843"/>
    <lineage>
        <taxon>Bacteria</taxon>
        <taxon>Bacillati</taxon>
        <taxon>Actinomycetota</taxon>
        <taxon>Actinomycetes</taxon>
        <taxon>Mycobacteriales</taxon>
        <taxon>Nocardiaceae</taxon>
        <taxon>Rhodococcoides</taxon>
    </lineage>
</organism>
<dbReference type="Gene3D" id="3.40.50.12780">
    <property type="entry name" value="N-terminal domain of ligase-like"/>
    <property type="match status" value="1"/>
</dbReference>
<dbReference type="Gene3D" id="3.30.300.30">
    <property type="match status" value="1"/>
</dbReference>
<evidence type="ECO:0000313" key="6">
    <source>
        <dbReference type="Proteomes" id="UP000077519"/>
    </source>
</evidence>
<feature type="domain" description="AMP-dependent synthetase/ligase" evidence="3">
    <location>
        <begin position="21"/>
        <end position="379"/>
    </location>
</feature>
<dbReference type="SUPFAM" id="SSF56801">
    <property type="entry name" value="Acetyl-CoA synthetase-like"/>
    <property type="match status" value="1"/>
</dbReference>
<dbReference type="InterPro" id="IPR025110">
    <property type="entry name" value="AMP-bd_C"/>
</dbReference>
<dbReference type="EMBL" id="LVHI01000006">
    <property type="protein sequence ID" value="OAK56089.1"/>
    <property type="molecule type" value="Genomic_DNA"/>
</dbReference>
<keyword evidence="6" id="KW-1185">Reference proteome</keyword>
<comment type="caution">
    <text evidence="5">The sequence shown here is derived from an EMBL/GenBank/DDBJ whole genome shotgun (WGS) entry which is preliminary data.</text>
</comment>
<comment type="similarity">
    <text evidence="1">Belongs to the ATP-dependent AMP-binding enzyme family.</text>
</comment>
<evidence type="ECO:0000256" key="1">
    <source>
        <dbReference type="ARBA" id="ARBA00006432"/>
    </source>
</evidence>
<dbReference type="Pfam" id="PF13193">
    <property type="entry name" value="AMP-binding_C"/>
    <property type="match status" value="1"/>
</dbReference>
<feature type="domain" description="AMP-binding enzyme C-terminal" evidence="4">
    <location>
        <begin position="429"/>
        <end position="504"/>
    </location>
</feature>
<evidence type="ECO:0000313" key="5">
    <source>
        <dbReference type="EMBL" id="OAK56089.1"/>
    </source>
</evidence>
<evidence type="ECO:0000259" key="3">
    <source>
        <dbReference type="Pfam" id="PF00501"/>
    </source>
</evidence>
<keyword evidence="2 5" id="KW-0436">Ligase</keyword>
<dbReference type="InterPro" id="IPR042099">
    <property type="entry name" value="ANL_N_sf"/>
</dbReference>
<dbReference type="Proteomes" id="UP000077519">
    <property type="component" value="Unassembled WGS sequence"/>
</dbReference>
<dbReference type="PANTHER" id="PTHR43767">
    <property type="entry name" value="LONG-CHAIN-FATTY-ACID--COA LIGASE"/>
    <property type="match status" value="1"/>
</dbReference>
<dbReference type="AlphaFoldDB" id="A0A177YLJ5"/>
<dbReference type="Pfam" id="PF00501">
    <property type="entry name" value="AMP-binding"/>
    <property type="match status" value="1"/>
</dbReference>
<gene>
    <name evidence="5" type="ORF">A3K89_18015</name>
</gene>
<evidence type="ECO:0000259" key="4">
    <source>
        <dbReference type="Pfam" id="PF13193"/>
    </source>
</evidence>
<dbReference type="RefSeq" id="WP_068422847.1">
    <property type="nucleotide sequence ID" value="NZ_LVHI01000006.1"/>
</dbReference>
<dbReference type="InterPro" id="IPR050237">
    <property type="entry name" value="ATP-dep_AMP-bd_enzyme"/>
</dbReference>
<reference evidence="5 6" key="1">
    <citation type="submission" date="2016-03" db="EMBL/GenBank/DDBJ databases">
        <title>Genome sequence of Rhodococcus kyotonensis KB10.</title>
        <authorList>
            <person name="Jeong H."/>
            <person name="Hong C.E."/>
            <person name="Jo S.H."/>
            <person name="Park J.M."/>
        </authorList>
    </citation>
    <scope>NUCLEOTIDE SEQUENCE [LARGE SCALE GENOMIC DNA]</scope>
    <source>
        <strain evidence="5 6">KB10</strain>
    </source>
</reference>
<dbReference type="PANTHER" id="PTHR43767:SF1">
    <property type="entry name" value="NONRIBOSOMAL PEPTIDE SYNTHASE PES1 (EUROFUNG)-RELATED"/>
    <property type="match status" value="1"/>
</dbReference>
<dbReference type="InterPro" id="IPR045851">
    <property type="entry name" value="AMP-bd_C_sf"/>
</dbReference>
<sequence length="523" mass="56713">MPELASQFRNRIGRATIGDQLRRHARTNPDKTAFISYSADGTRQVTTYGQLDTRANQFANLLIDLGVGRGDRVASMARNSVDVVVAYYGTLKVGAAFTGINVMYREPEVRHQLEHAEPTVVVADSAFADVITAVKPESTTLVAFGDNYDELTSNTPTTEPEVDLDENDVAMVIYTSGTEAAPKGVMIPHRNFLVSTAPAWSWGLRTGPEDTWLFVMPFHTIAGLGSMTTLTLMGATLVLPATVDPAQSLRIIADEKVSVIAQTPTFYMALARDQSFGPAAVGQVRRCMTYGGQVAPHTISAWASAAPDAIWGTYWGQSELSQLGSVGWFSTLDDIPGGDASWIGKPVTHLEIKVVDADGNDSEIGELLCRTPSVMLGYFKNEAKTAEVFDGGWVHTGDMVRIDSDGNLFFYDRMKDMIKTGGMNVSSQEVERAIHAHPDVLRAAVVGMPDPYWSEAVTAFVIPAEGAAPDPQAIIEHCRGQLASYKTPKAVHIVTELPVDPQGKILKRELRSLAPTEPVQETV</sequence>